<evidence type="ECO:0000256" key="2">
    <source>
        <dbReference type="ARBA" id="ARBA00022475"/>
    </source>
</evidence>
<evidence type="ECO:0008006" key="8">
    <source>
        <dbReference type="Google" id="ProtNLM"/>
    </source>
</evidence>
<evidence type="ECO:0000256" key="1">
    <source>
        <dbReference type="ARBA" id="ARBA00004651"/>
    </source>
</evidence>
<proteinExistence type="predicted"/>
<evidence type="ECO:0000256" key="5">
    <source>
        <dbReference type="ARBA" id="ARBA00023136"/>
    </source>
</evidence>
<protein>
    <recommendedName>
        <fullName evidence="8">Polysaccharide biosynthesis protein C-terminal domain-containing protein</fullName>
    </recommendedName>
</protein>
<keyword evidence="4 6" id="KW-1133">Transmembrane helix</keyword>
<feature type="transmembrane region" description="Helical" evidence="6">
    <location>
        <begin position="20"/>
        <end position="43"/>
    </location>
</feature>
<dbReference type="GO" id="GO:0005886">
    <property type="term" value="C:plasma membrane"/>
    <property type="evidence" value="ECO:0007669"/>
    <property type="project" value="UniProtKB-SubCell"/>
</dbReference>
<reference evidence="7" key="1">
    <citation type="submission" date="2018-05" db="EMBL/GenBank/DDBJ databases">
        <authorList>
            <person name="Lanie J.A."/>
            <person name="Ng W.-L."/>
            <person name="Kazmierczak K.M."/>
            <person name="Andrzejewski T.M."/>
            <person name="Davidsen T.M."/>
            <person name="Wayne K.J."/>
            <person name="Tettelin H."/>
            <person name="Glass J.I."/>
            <person name="Rusch D."/>
            <person name="Podicherti R."/>
            <person name="Tsui H.-C.T."/>
            <person name="Winkler M.E."/>
        </authorList>
    </citation>
    <scope>NUCLEOTIDE SEQUENCE</scope>
</reference>
<feature type="transmembrane region" description="Helical" evidence="6">
    <location>
        <begin position="125"/>
        <end position="142"/>
    </location>
</feature>
<feature type="non-terminal residue" evidence="7">
    <location>
        <position position="244"/>
    </location>
</feature>
<evidence type="ECO:0000256" key="3">
    <source>
        <dbReference type="ARBA" id="ARBA00022692"/>
    </source>
</evidence>
<dbReference type="InterPro" id="IPR050833">
    <property type="entry name" value="Poly_Biosynth_Transport"/>
</dbReference>
<feature type="transmembrane region" description="Helical" evidence="6">
    <location>
        <begin position="163"/>
        <end position="183"/>
    </location>
</feature>
<evidence type="ECO:0000256" key="4">
    <source>
        <dbReference type="ARBA" id="ARBA00022989"/>
    </source>
</evidence>
<keyword evidence="5 6" id="KW-0472">Membrane</keyword>
<accession>A0A381UMG1</accession>
<dbReference type="PANTHER" id="PTHR30250:SF11">
    <property type="entry name" value="O-ANTIGEN TRANSPORTER-RELATED"/>
    <property type="match status" value="1"/>
</dbReference>
<organism evidence="7">
    <name type="scientific">marine metagenome</name>
    <dbReference type="NCBI Taxonomy" id="408172"/>
    <lineage>
        <taxon>unclassified sequences</taxon>
        <taxon>metagenomes</taxon>
        <taxon>ecological metagenomes</taxon>
    </lineage>
</organism>
<comment type="subcellular location">
    <subcellularLocation>
        <location evidence="1">Cell membrane</location>
        <topology evidence="1">Multi-pass membrane protein</topology>
    </subcellularLocation>
</comment>
<sequence length="244" mass="27173">MNISSIQKFFAKKFVSDSMFAIAAHIFVGISGLIINSLIGIYYSAEGLGIFSQGFSIYLLLSLLANCGIMISAQKHASQYSSDDETLAQIFSNTLAATAMVSLCIALCTYYLFSLNPGILNSDEVLNFVLLICSTIPLFALNKTMNNFMVGLRFMKVYSGIRLFRWSLIVLGILFISINNASVLKIPEVFFFTELSLFFLLVIYCRPFWGKINLSQIQLHLSFGVKNVLASFVDEIGIRMPILI</sequence>
<dbReference type="EMBL" id="UINC01006737">
    <property type="protein sequence ID" value="SVA29329.1"/>
    <property type="molecule type" value="Genomic_DNA"/>
</dbReference>
<dbReference type="AlphaFoldDB" id="A0A381UMG1"/>
<evidence type="ECO:0000256" key="6">
    <source>
        <dbReference type="SAM" id="Phobius"/>
    </source>
</evidence>
<feature type="transmembrane region" description="Helical" evidence="6">
    <location>
        <begin position="189"/>
        <end position="209"/>
    </location>
</feature>
<dbReference type="PANTHER" id="PTHR30250">
    <property type="entry name" value="PST FAMILY PREDICTED COLANIC ACID TRANSPORTER"/>
    <property type="match status" value="1"/>
</dbReference>
<gene>
    <name evidence="7" type="ORF">METZ01_LOCUS82183</name>
</gene>
<feature type="transmembrane region" description="Helical" evidence="6">
    <location>
        <begin position="55"/>
        <end position="73"/>
    </location>
</feature>
<keyword evidence="2" id="KW-1003">Cell membrane</keyword>
<keyword evidence="3 6" id="KW-0812">Transmembrane</keyword>
<feature type="transmembrane region" description="Helical" evidence="6">
    <location>
        <begin position="94"/>
        <end position="113"/>
    </location>
</feature>
<evidence type="ECO:0000313" key="7">
    <source>
        <dbReference type="EMBL" id="SVA29329.1"/>
    </source>
</evidence>
<name>A0A381UMG1_9ZZZZ</name>